<dbReference type="GO" id="GO:0005929">
    <property type="term" value="C:cilium"/>
    <property type="evidence" value="ECO:0007669"/>
    <property type="project" value="UniProtKB-SubCell"/>
</dbReference>
<evidence type="ECO:0000313" key="13">
    <source>
        <dbReference type="Proteomes" id="UP000887568"/>
    </source>
</evidence>
<name>A0A913ZC04_PATMI</name>
<proteinExistence type="inferred from homology"/>
<dbReference type="GO" id="GO:0046872">
    <property type="term" value="F:metal ion binding"/>
    <property type="evidence" value="ECO:0007669"/>
    <property type="project" value="UniProtKB-KW"/>
</dbReference>
<evidence type="ECO:0000256" key="9">
    <source>
        <dbReference type="ARBA" id="ARBA00071135"/>
    </source>
</evidence>
<evidence type="ECO:0000256" key="10">
    <source>
        <dbReference type="ARBA" id="ARBA00076413"/>
    </source>
</evidence>
<dbReference type="SUPFAM" id="SSF49785">
    <property type="entry name" value="Galactose-binding domain-like"/>
    <property type="match status" value="1"/>
</dbReference>
<evidence type="ECO:0000256" key="6">
    <source>
        <dbReference type="ARBA" id="ARBA00058003"/>
    </source>
</evidence>
<dbReference type="GO" id="GO:0030992">
    <property type="term" value="C:intraciliary transport particle B"/>
    <property type="evidence" value="ECO:0007669"/>
    <property type="project" value="InterPro"/>
</dbReference>
<organism evidence="12 13">
    <name type="scientific">Patiria miniata</name>
    <name type="common">Bat star</name>
    <name type="synonym">Asterina miniata</name>
    <dbReference type="NCBI Taxonomy" id="46514"/>
    <lineage>
        <taxon>Eukaryota</taxon>
        <taxon>Metazoa</taxon>
        <taxon>Echinodermata</taxon>
        <taxon>Eleutherozoa</taxon>
        <taxon>Asterozoa</taxon>
        <taxon>Asteroidea</taxon>
        <taxon>Valvatacea</taxon>
        <taxon>Valvatida</taxon>
        <taxon>Asterinidae</taxon>
        <taxon>Patiria</taxon>
    </lineage>
</organism>
<dbReference type="GO" id="GO:0042073">
    <property type="term" value="P:intraciliary transport"/>
    <property type="evidence" value="ECO:0007669"/>
    <property type="project" value="InterPro"/>
</dbReference>
<comment type="subcellular location">
    <subcellularLocation>
        <location evidence="1">Cell projection</location>
        <location evidence="1">Cilium</location>
    </subcellularLocation>
</comment>
<evidence type="ECO:0000313" key="12">
    <source>
        <dbReference type="EnsemblMetazoa" id="XP_038048430.1"/>
    </source>
</evidence>
<comment type="similarity">
    <text evidence="7">Belongs to the IFT25 family.</text>
</comment>
<dbReference type="GO" id="GO:0005813">
    <property type="term" value="C:centrosome"/>
    <property type="evidence" value="ECO:0007669"/>
    <property type="project" value="TreeGrafter"/>
</dbReference>
<dbReference type="PANTHER" id="PTHR33906">
    <property type="entry name" value="INTRAFLAGELLAR TRANSPORT PROTEIN 25 HOMOLOG"/>
    <property type="match status" value="1"/>
</dbReference>
<dbReference type="InterPro" id="IPR008979">
    <property type="entry name" value="Galactose-bd-like_sf"/>
</dbReference>
<evidence type="ECO:0000256" key="4">
    <source>
        <dbReference type="ARBA" id="ARBA00023069"/>
    </source>
</evidence>
<dbReference type="CTD" id="790918"/>
<comment type="subunit">
    <text evidence="8">Component of the IFT complex B, at least composed of IFT20, IFT22, IFT25, IFT27, IFT46, IFT52, TRAF3IP1/IFT54, IFT57, IFT74, IFT80, IFT81, and IFT88. Interacts with IFT27. Interacts with IFT88.</text>
</comment>
<evidence type="ECO:0000256" key="8">
    <source>
        <dbReference type="ARBA" id="ARBA00063061"/>
    </source>
</evidence>
<evidence type="ECO:0000256" key="5">
    <source>
        <dbReference type="ARBA" id="ARBA00023273"/>
    </source>
</evidence>
<keyword evidence="2" id="KW-0479">Metal-binding</keyword>
<dbReference type="EnsemblMetazoa" id="XM_038192502.1">
    <property type="protein sequence ID" value="XP_038048430.1"/>
    <property type="gene ID" value="LOC119722405"/>
</dbReference>
<accession>A0A913ZC04</accession>
<reference evidence="12" key="1">
    <citation type="submission" date="2022-11" db="UniProtKB">
        <authorList>
            <consortium name="EnsemblMetazoa"/>
        </authorList>
    </citation>
    <scope>IDENTIFICATION</scope>
</reference>
<dbReference type="PANTHER" id="PTHR33906:SF1">
    <property type="entry name" value="INTRAFLAGELLAR TRANSPORT PROTEIN 25 HOMOLOG"/>
    <property type="match status" value="1"/>
</dbReference>
<protein>
    <recommendedName>
        <fullName evidence="9">Intraflagellar transport protein 25 homolog</fullName>
    </recommendedName>
    <alternativeName>
        <fullName evidence="11">Heat shock protein beta-11</fullName>
    </alternativeName>
    <alternativeName>
        <fullName evidence="10">Placental protein 25</fullName>
    </alternativeName>
</protein>
<dbReference type="OMA" id="MWTRNAK"/>
<dbReference type="AlphaFoldDB" id="A0A913ZC04"/>
<keyword evidence="3" id="KW-0106">Calcium</keyword>
<dbReference type="GeneID" id="119722405"/>
<evidence type="ECO:0000256" key="11">
    <source>
        <dbReference type="ARBA" id="ARBA00077899"/>
    </source>
</evidence>
<keyword evidence="4" id="KW-0969">Cilium</keyword>
<dbReference type="OrthoDB" id="271080at2759"/>
<sequence length="141" mass="15826">MFDVALSGAGAKVVLTTSSDENYPPENMLDGKAESFWISTGMFPQEFVISFAGMMNVSKIKLSCFHVRGLSIQRSVQKEPLDFEVIDERELTPSDASLQLEEFKFDETTARHMKFIIKSGFDHFVSVHKLNIDGTAVREAE</sequence>
<dbReference type="Gene3D" id="2.60.120.260">
    <property type="entry name" value="Galactose-binding domain-like"/>
    <property type="match status" value="1"/>
</dbReference>
<keyword evidence="5" id="KW-0966">Cell projection</keyword>
<dbReference type="InterPro" id="IPR033558">
    <property type="entry name" value="IFT25"/>
</dbReference>
<evidence type="ECO:0000256" key="7">
    <source>
        <dbReference type="ARBA" id="ARBA00061362"/>
    </source>
</evidence>
<dbReference type="FunFam" id="2.60.120.260:FF:000081">
    <property type="entry name" value="Intraflagellar transport protein 25 homolog"/>
    <property type="match status" value="1"/>
</dbReference>
<evidence type="ECO:0000256" key="3">
    <source>
        <dbReference type="ARBA" id="ARBA00022837"/>
    </source>
</evidence>
<evidence type="ECO:0000256" key="1">
    <source>
        <dbReference type="ARBA" id="ARBA00004138"/>
    </source>
</evidence>
<evidence type="ECO:0000256" key="2">
    <source>
        <dbReference type="ARBA" id="ARBA00022723"/>
    </source>
</evidence>
<dbReference type="RefSeq" id="XP_038048430.1">
    <property type="nucleotide sequence ID" value="XM_038192502.1"/>
</dbReference>
<dbReference type="Proteomes" id="UP000887568">
    <property type="component" value="Unplaced"/>
</dbReference>
<comment type="function">
    <text evidence="6">Component of the IFT complex B required for sonic hedgehog/SHH signaling. May mediate transport of SHH components: required for the export of SMO and PTCH1 receptors out of the cilium and the accumulation of GLI2 at the ciliary tip in response to activation of the SHH pathway, suggesting it is involved in the dynamic transport of SHH signaling molecules within the cilium. Not required for ciliary assembly. Its role in intraflagellar transport is mainly seen in tissues rich in ciliated cells such as kidney and testis. Essential for male fertility, spermiogenesis and sperm flagella formation. Plays a role in the early development of the kidney. May be involved in the regulation of ureteric bud initiation.</text>
</comment>
<keyword evidence="13" id="KW-1185">Reference proteome</keyword>